<dbReference type="CDD" id="cd14275">
    <property type="entry name" value="UBA_EF-Ts"/>
    <property type="match status" value="1"/>
</dbReference>
<evidence type="ECO:0000259" key="6">
    <source>
        <dbReference type="Pfam" id="PF00889"/>
    </source>
</evidence>
<dbReference type="InterPro" id="IPR036402">
    <property type="entry name" value="EF-Ts_dimer_sf"/>
</dbReference>
<evidence type="ECO:0000256" key="2">
    <source>
        <dbReference type="ARBA" id="ARBA00016956"/>
    </source>
</evidence>
<dbReference type="Gene3D" id="1.10.8.10">
    <property type="entry name" value="DNA helicase RuvA subunit, C-terminal domain"/>
    <property type="match status" value="1"/>
</dbReference>
<dbReference type="NCBIfam" id="TIGR00116">
    <property type="entry name" value="tsf"/>
    <property type="match status" value="1"/>
</dbReference>
<dbReference type="Gene3D" id="3.30.479.20">
    <property type="entry name" value="Elongation factor Ts, dimerisation domain"/>
    <property type="match status" value="2"/>
</dbReference>
<dbReference type="FunFam" id="1.10.8.10:FF:000001">
    <property type="entry name" value="Elongation factor Ts"/>
    <property type="match status" value="1"/>
</dbReference>
<feature type="region of interest" description="Involved in Mg(2+) ion dislocation from EF-Tu" evidence="5">
    <location>
        <begin position="79"/>
        <end position="82"/>
    </location>
</feature>
<comment type="function">
    <text evidence="5">Associates with the EF-Tu.GDP complex and induces the exchange of GDP to GTP. It remains bound to the aminoacyl-tRNA.EF-Tu.GTP complex up to the GTP hydrolysis stage on the ribosome.</text>
</comment>
<keyword evidence="3 5" id="KW-0251">Elongation factor</keyword>
<feature type="domain" description="Translation elongation factor EFTs/EF1B dimerisation" evidence="6">
    <location>
        <begin position="71"/>
        <end position="260"/>
    </location>
</feature>
<dbReference type="PANTHER" id="PTHR11741">
    <property type="entry name" value="ELONGATION FACTOR TS"/>
    <property type="match status" value="1"/>
</dbReference>
<dbReference type="HAMAP" id="MF_00050">
    <property type="entry name" value="EF_Ts"/>
    <property type="match status" value="1"/>
</dbReference>
<name>A0A1G1YJV4_9BACT</name>
<comment type="caution">
    <text evidence="7">The sequence shown here is derived from an EMBL/GenBank/DDBJ whole genome shotgun (WGS) entry which is preliminary data.</text>
</comment>
<keyword evidence="4 5" id="KW-0648">Protein biosynthesis</keyword>
<reference evidence="7 8" key="1">
    <citation type="journal article" date="2016" name="Nat. Commun.">
        <title>Thousands of microbial genomes shed light on interconnected biogeochemical processes in an aquifer system.</title>
        <authorList>
            <person name="Anantharaman K."/>
            <person name="Brown C.T."/>
            <person name="Hug L.A."/>
            <person name="Sharon I."/>
            <person name="Castelle C.J."/>
            <person name="Probst A.J."/>
            <person name="Thomas B.C."/>
            <person name="Singh A."/>
            <person name="Wilkins M.J."/>
            <person name="Karaoz U."/>
            <person name="Brodie E.L."/>
            <person name="Williams K.H."/>
            <person name="Hubbard S.S."/>
            <person name="Banfield J.F."/>
        </authorList>
    </citation>
    <scope>NUCLEOTIDE SEQUENCE [LARGE SCALE GENOMIC DNA]</scope>
</reference>
<dbReference type="Gene3D" id="1.10.286.20">
    <property type="match status" value="1"/>
</dbReference>
<organism evidence="7 8">
    <name type="scientific">Candidatus Buchananbacteria bacterium RIFCSPLOWO2_01_FULL_39_33</name>
    <dbReference type="NCBI Taxonomy" id="1797543"/>
    <lineage>
        <taxon>Bacteria</taxon>
        <taxon>Candidatus Buchananiibacteriota</taxon>
    </lineage>
</organism>
<gene>
    <name evidence="5" type="primary">tsf</name>
    <name evidence="7" type="ORF">A3A02_03830</name>
</gene>
<dbReference type="Pfam" id="PF00889">
    <property type="entry name" value="EF_TS"/>
    <property type="match status" value="1"/>
</dbReference>
<dbReference type="PANTHER" id="PTHR11741:SF0">
    <property type="entry name" value="ELONGATION FACTOR TS, MITOCHONDRIAL"/>
    <property type="match status" value="1"/>
</dbReference>
<evidence type="ECO:0000256" key="5">
    <source>
        <dbReference type="HAMAP-Rule" id="MF_00050"/>
    </source>
</evidence>
<dbReference type="GO" id="GO:0003746">
    <property type="term" value="F:translation elongation factor activity"/>
    <property type="evidence" value="ECO:0007669"/>
    <property type="project" value="UniProtKB-UniRule"/>
</dbReference>
<dbReference type="InterPro" id="IPR014039">
    <property type="entry name" value="Transl_elong_EFTs/EF1B_dimer"/>
</dbReference>
<evidence type="ECO:0000256" key="3">
    <source>
        <dbReference type="ARBA" id="ARBA00022768"/>
    </source>
</evidence>
<evidence type="ECO:0000256" key="1">
    <source>
        <dbReference type="ARBA" id="ARBA00005532"/>
    </source>
</evidence>
<protein>
    <recommendedName>
        <fullName evidence="2 5">Elongation factor Ts</fullName>
        <shortName evidence="5">EF-Ts</shortName>
    </recommendedName>
</protein>
<evidence type="ECO:0000313" key="7">
    <source>
        <dbReference type="EMBL" id="OGY52625.1"/>
    </source>
</evidence>
<dbReference type="SUPFAM" id="SSF46934">
    <property type="entry name" value="UBA-like"/>
    <property type="match status" value="1"/>
</dbReference>
<sequence length="261" mass="29109">MTIDLKIITQLRNQTGAGIADCQSALEEANSDLDKAIEILRKKGEIKAAKKADRTTHEGVVAIAKNKTKTAVIVLTCETDFVSRNENFISAASEYANKLLAMGEAGFENWAEENIKKDLVLKIGENINLDDFGLLEGETLGFYLHSNKKIAAVVSLVSGNEELANVLAMQIVAMSPKCLRPEDLPVAELAKEKEIYRAQMKDENKPVEIREKIIMGKLNKYYEEVCLLNQQFIKDDTKKIADLLKEAGEDVVIKEFRKFSV</sequence>
<keyword evidence="5" id="KW-0963">Cytoplasm</keyword>
<evidence type="ECO:0000256" key="4">
    <source>
        <dbReference type="ARBA" id="ARBA00022917"/>
    </source>
</evidence>
<dbReference type="InterPro" id="IPR009060">
    <property type="entry name" value="UBA-like_sf"/>
</dbReference>
<dbReference type="FunFam" id="1.10.286.20:FF:000001">
    <property type="entry name" value="Elongation factor Ts"/>
    <property type="match status" value="1"/>
</dbReference>
<dbReference type="SUPFAM" id="SSF54713">
    <property type="entry name" value="Elongation factor Ts (EF-Ts), dimerisation domain"/>
    <property type="match status" value="1"/>
</dbReference>
<comment type="similarity">
    <text evidence="1 5">Belongs to the EF-Ts family.</text>
</comment>
<comment type="subcellular location">
    <subcellularLocation>
        <location evidence="5">Cytoplasm</location>
    </subcellularLocation>
</comment>
<dbReference type="AlphaFoldDB" id="A0A1G1YJV4"/>
<dbReference type="Proteomes" id="UP000177376">
    <property type="component" value="Unassembled WGS sequence"/>
</dbReference>
<accession>A0A1G1YJV4</accession>
<dbReference type="InterPro" id="IPR001816">
    <property type="entry name" value="Transl_elong_EFTs/EF1B"/>
</dbReference>
<dbReference type="EMBL" id="MHIM01000013">
    <property type="protein sequence ID" value="OGY52625.1"/>
    <property type="molecule type" value="Genomic_DNA"/>
</dbReference>
<evidence type="ECO:0000313" key="8">
    <source>
        <dbReference type="Proteomes" id="UP000177376"/>
    </source>
</evidence>
<dbReference type="GO" id="GO:0005737">
    <property type="term" value="C:cytoplasm"/>
    <property type="evidence" value="ECO:0007669"/>
    <property type="project" value="UniProtKB-SubCell"/>
</dbReference>
<proteinExistence type="inferred from homology"/>